<sequence>MTIKNLFAIIIKLIGFFFIIETFITFFPEQINLLMNFDVIFPEEIKSQNIVLFPYITLIILFIVLFLIYYTFIYKTEIMIRFLRIEKYFEDTRIENLTIPIQKYAQISIIIVSIILLIFQLPIFINTTIKYFSVKDSFQDGLTSDLISSSIIILLSFIGIIFSDKLSKNFAK</sequence>
<protein>
    <submittedName>
        <fullName evidence="2">Uncharacterized protein</fullName>
    </submittedName>
</protein>
<dbReference type="Proteomes" id="UP000254737">
    <property type="component" value="Unassembled WGS sequence"/>
</dbReference>
<gene>
    <name evidence="2" type="ORF">NCTC13456_03042</name>
</gene>
<dbReference type="EMBL" id="UFXS01000001">
    <property type="protein sequence ID" value="STD59391.1"/>
    <property type="molecule type" value="Genomic_DNA"/>
</dbReference>
<dbReference type="AlphaFoldDB" id="A0A376GGN5"/>
<evidence type="ECO:0000256" key="1">
    <source>
        <dbReference type="SAM" id="Phobius"/>
    </source>
</evidence>
<keyword evidence="1" id="KW-0812">Transmembrane</keyword>
<name>A0A376GGN5_9FLAO</name>
<reference evidence="2 3" key="1">
    <citation type="submission" date="2018-06" db="EMBL/GenBank/DDBJ databases">
        <authorList>
            <consortium name="Pathogen Informatics"/>
            <person name="Doyle S."/>
        </authorList>
    </citation>
    <scope>NUCLEOTIDE SEQUENCE [LARGE SCALE GENOMIC DNA]</scope>
    <source>
        <strain evidence="2 3">NCTC13456</strain>
    </source>
</reference>
<keyword evidence="1" id="KW-0472">Membrane</keyword>
<keyword evidence="1" id="KW-1133">Transmembrane helix</keyword>
<feature type="transmembrane region" description="Helical" evidence="1">
    <location>
        <begin position="146"/>
        <end position="163"/>
    </location>
</feature>
<feature type="transmembrane region" description="Helical" evidence="1">
    <location>
        <begin position="52"/>
        <end position="74"/>
    </location>
</feature>
<feature type="transmembrane region" description="Helical" evidence="1">
    <location>
        <begin position="107"/>
        <end position="126"/>
    </location>
</feature>
<evidence type="ECO:0000313" key="3">
    <source>
        <dbReference type="Proteomes" id="UP000254737"/>
    </source>
</evidence>
<feature type="transmembrane region" description="Helical" evidence="1">
    <location>
        <begin position="7"/>
        <end position="27"/>
    </location>
</feature>
<proteinExistence type="predicted"/>
<accession>A0A376GGN5</accession>
<organism evidence="2 3">
    <name type="scientific">Empedobacter falsenii</name>
    <dbReference type="NCBI Taxonomy" id="343874"/>
    <lineage>
        <taxon>Bacteria</taxon>
        <taxon>Pseudomonadati</taxon>
        <taxon>Bacteroidota</taxon>
        <taxon>Flavobacteriia</taxon>
        <taxon>Flavobacteriales</taxon>
        <taxon>Weeksellaceae</taxon>
        <taxon>Empedobacter</taxon>
    </lineage>
</organism>
<evidence type="ECO:0000313" key="2">
    <source>
        <dbReference type="EMBL" id="STD59391.1"/>
    </source>
</evidence>